<feature type="region of interest" description="Disordered" evidence="1">
    <location>
        <begin position="97"/>
        <end position="133"/>
    </location>
</feature>
<reference evidence="2" key="2">
    <citation type="submission" date="2020-08" db="EMBL/GenBank/DDBJ databases">
        <authorList>
            <person name="Shumante A."/>
            <person name="Zimin A.V."/>
            <person name="Puiu D."/>
            <person name="Salzberg S.L."/>
        </authorList>
    </citation>
    <scope>NUCLEOTIDE SEQUENCE</scope>
    <source>
        <strain evidence="2">WC2-LM</strain>
        <tissue evidence="2">Liver</tissue>
    </source>
</reference>
<dbReference type="Proteomes" id="UP000662637">
    <property type="component" value="Unassembled WGS sequence"/>
</dbReference>
<evidence type="ECO:0000256" key="1">
    <source>
        <dbReference type="SAM" id="MobiDB-lite"/>
    </source>
</evidence>
<protein>
    <submittedName>
        <fullName evidence="3">Uncharacterized protein</fullName>
    </submittedName>
</protein>
<sequence>MGSRTGQGGQAGARQLLTLPWALRVCPEEGRAPNTWNAPSPGPAPAPLPRLWTGGCVFRYLLPPSLRKAQPEVCQPEKCLGTRPPVGLPPITLFWEQRTPPWRQNMRSSENHRRKSDPSVPLCTRDLPRAMPS</sequence>
<reference evidence="3 4" key="1">
    <citation type="submission" date="2019-04" db="EMBL/GenBank/DDBJ databases">
        <authorList>
            <person name="Alioto T."/>
            <person name="Alioto T."/>
        </authorList>
    </citation>
    <scope>NUCLEOTIDE SEQUENCE [LARGE SCALE GENOMIC DNA]</scope>
</reference>
<name>A0A5E4BCC0_MARMO</name>
<dbReference type="EMBL" id="CABDUW010000360">
    <property type="protein sequence ID" value="VTJ67046.1"/>
    <property type="molecule type" value="Genomic_DNA"/>
</dbReference>
<dbReference type="Proteomes" id="UP000335636">
    <property type="component" value="Unassembled WGS sequence"/>
</dbReference>
<gene>
    <name evidence="2" type="ORF">GHT09_007007</name>
    <name evidence="3" type="ORF">MONAX_5E000255</name>
</gene>
<evidence type="ECO:0000313" key="4">
    <source>
        <dbReference type="Proteomes" id="UP000335636"/>
    </source>
</evidence>
<dbReference type="EMBL" id="WJEC01008034">
    <property type="protein sequence ID" value="KAF7464399.1"/>
    <property type="molecule type" value="Genomic_DNA"/>
</dbReference>
<proteinExistence type="predicted"/>
<organism evidence="3 4">
    <name type="scientific">Marmota monax</name>
    <name type="common">Woodchuck</name>
    <dbReference type="NCBI Taxonomy" id="9995"/>
    <lineage>
        <taxon>Eukaryota</taxon>
        <taxon>Metazoa</taxon>
        <taxon>Chordata</taxon>
        <taxon>Craniata</taxon>
        <taxon>Vertebrata</taxon>
        <taxon>Euteleostomi</taxon>
        <taxon>Mammalia</taxon>
        <taxon>Eutheria</taxon>
        <taxon>Euarchontoglires</taxon>
        <taxon>Glires</taxon>
        <taxon>Rodentia</taxon>
        <taxon>Sciuromorpha</taxon>
        <taxon>Sciuridae</taxon>
        <taxon>Xerinae</taxon>
        <taxon>Marmotini</taxon>
        <taxon>Marmota</taxon>
    </lineage>
</organism>
<dbReference type="AlphaFoldDB" id="A0A5E4BCC0"/>
<keyword evidence="4" id="KW-1185">Reference proteome</keyword>
<evidence type="ECO:0000313" key="2">
    <source>
        <dbReference type="EMBL" id="KAF7464399.1"/>
    </source>
</evidence>
<evidence type="ECO:0000313" key="3">
    <source>
        <dbReference type="EMBL" id="VTJ67046.1"/>
    </source>
</evidence>
<accession>A0A5E4BCC0</accession>